<dbReference type="PANTHER" id="PTHR21666">
    <property type="entry name" value="PEPTIDASE-RELATED"/>
    <property type="match status" value="1"/>
</dbReference>
<evidence type="ECO:0000259" key="2">
    <source>
        <dbReference type="Pfam" id="PF01551"/>
    </source>
</evidence>
<evidence type="ECO:0008006" key="6">
    <source>
        <dbReference type="Google" id="ProtNLM"/>
    </source>
</evidence>
<dbReference type="GO" id="GO:0004222">
    <property type="term" value="F:metalloendopeptidase activity"/>
    <property type="evidence" value="ECO:0007669"/>
    <property type="project" value="TreeGrafter"/>
</dbReference>
<dbReference type="InterPro" id="IPR026444">
    <property type="entry name" value="Secre_tail"/>
</dbReference>
<name>A0A1G2B7Q7_9BACT</name>
<evidence type="ECO:0000313" key="5">
    <source>
        <dbReference type="Proteomes" id="UP000179164"/>
    </source>
</evidence>
<dbReference type="AlphaFoldDB" id="A0A1G2B7Q7"/>
<organism evidence="4 5">
    <name type="scientific">Candidatus Kerfeldbacteria bacterium RIFCSPLOWO2_01_FULL_48_11</name>
    <dbReference type="NCBI Taxonomy" id="1798543"/>
    <lineage>
        <taxon>Bacteria</taxon>
        <taxon>Candidatus Kerfeldiibacteriota</taxon>
    </lineage>
</organism>
<dbReference type="EMBL" id="MHKE01000009">
    <property type="protein sequence ID" value="OGY84290.1"/>
    <property type="molecule type" value="Genomic_DNA"/>
</dbReference>
<proteinExistence type="predicted"/>
<dbReference type="Gene3D" id="2.70.70.10">
    <property type="entry name" value="Glucose Permease (Domain IIA)"/>
    <property type="match status" value="1"/>
</dbReference>
<dbReference type="PANTHER" id="PTHR21666:SF289">
    <property type="entry name" value="L-ALA--D-GLU ENDOPEPTIDASE"/>
    <property type="match status" value="1"/>
</dbReference>
<evidence type="ECO:0000313" key="4">
    <source>
        <dbReference type="EMBL" id="OGY84290.1"/>
    </source>
</evidence>
<dbReference type="SUPFAM" id="SSF51261">
    <property type="entry name" value="Duplicated hybrid motif"/>
    <property type="match status" value="1"/>
</dbReference>
<dbReference type="Pfam" id="PF18962">
    <property type="entry name" value="Por_Secre_tail"/>
    <property type="match status" value="1"/>
</dbReference>
<dbReference type="CDD" id="cd12797">
    <property type="entry name" value="M23_peptidase"/>
    <property type="match status" value="1"/>
</dbReference>
<comment type="caution">
    <text evidence="4">The sequence shown here is derived from an EMBL/GenBank/DDBJ whole genome shotgun (WGS) entry which is preliminary data.</text>
</comment>
<dbReference type="Gene3D" id="2.60.40.4070">
    <property type="match status" value="1"/>
</dbReference>
<dbReference type="InterPro" id="IPR050570">
    <property type="entry name" value="Cell_wall_metabolism_enzyme"/>
</dbReference>
<gene>
    <name evidence="4" type="ORF">A2898_03100</name>
</gene>
<dbReference type="InterPro" id="IPR016047">
    <property type="entry name" value="M23ase_b-sheet_dom"/>
</dbReference>
<reference evidence="4 5" key="1">
    <citation type="journal article" date="2016" name="Nat. Commun.">
        <title>Thousands of microbial genomes shed light on interconnected biogeochemical processes in an aquifer system.</title>
        <authorList>
            <person name="Anantharaman K."/>
            <person name="Brown C.T."/>
            <person name="Hug L.A."/>
            <person name="Sharon I."/>
            <person name="Castelle C.J."/>
            <person name="Probst A.J."/>
            <person name="Thomas B.C."/>
            <person name="Singh A."/>
            <person name="Wilkins M.J."/>
            <person name="Karaoz U."/>
            <person name="Brodie E.L."/>
            <person name="Williams K.H."/>
            <person name="Hubbard S.S."/>
            <person name="Banfield J.F."/>
        </authorList>
    </citation>
    <scope>NUCLEOTIDE SEQUENCE [LARGE SCALE GENOMIC DNA]</scope>
</reference>
<accession>A0A1G2B7Q7</accession>
<protein>
    <recommendedName>
        <fullName evidence="6">Peptidase M23 domain-containing protein</fullName>
    </recommendedName>
</protein>
<dbReference type="NCBIfam" id="TIGR04183">
    <property type="entry name" value="Por_Secre_tail"/>
    <property type="match status" value="1"/>
</dbReference>
<dbReference type="STRING" id="1798543.A2898_03100"/>
<dbReference type="Pfam" id="PF01551">
    <property type="entry name" value="Peptidase_M23"/>
    <property type="match status" value="1"/>
</dbReference>
<feature type="domain" description="Secretion system C-terminal sorting" evidence="3">
    <location>
        <begin position="520"/>
        <end position="595"/>
    </location>
</feature>
<keyword evidence="1" id="KW-0732">Signal</keyword>
<sequence length="598" mass="65514">MAAALIAAQCGSKVSASPPDIGLPFMAGDVWWCSQGWNGSVSHGDENAWDYNYGFGASDLGFPLLAPDGGRIAFAGRSKKQDGTNSAYGNVVLIDYGDGYFGRLTHEERMVVKVGEQVLKGQVVGFCGTTGSTDNQWPSHIHYNTQRTSDPAAKDRTEVYVDFMDYRGQVVSDGYPIPCNCTSNPPASTYYTSLNSGVFDREFSAKGGSATFGSYLNESHTYKGIHWYYGWDNNDRYDDYGVPQRCYIQDFTGGSWGRCAIVYDGLGGARRAYTVRTGFWSNAAGTGWSQKGGPRSPVGMPITDEYSTGTGKARQEGIYGYLLYIKGASPDVDMKSYPVAAPGWAGRWDASFSYLFAMAYDRNGKSVSVGNATENVVLGWSGTQYHCQRFSGGTRGKGMLVYDPASSVDSWSAHPGNNLAYYLYGKFYTYWTTVSAVGPWILGAPTTDRSGSTQYFKYGRMVEVTLPNGYKVVKAYNRSGSLIWTSPQFSAKVVAENDGVEQDSEETAPLPATFTLSQNYPNPFNAETVIGYELLEAGQVRVDVFNILGQRVTSLVNDWQEAGKHTVSWAAYQQSSGIYFYRIQAGNRSEAKKMVLVK</sequence>
<evidence type="ECO:0000259" key="3">
    <source>
        <dbReference type="Pfam" id="PF18962"/>
    </source>
</evidence>
<evidence type="ECO:0000256" key="1">
    <source>
        <dbReference type="ARBA" id="ARBA00022729"/>
    </source>
</evidence>
<dbReference type="InterPro" id="IPR011055">
    <property type="entry name" value="Dup_hybrid_motif"/>
</dbReference>
<feature type="domain" description="M23ase beta-sheet core" evidence="2">
    <location>
        <begin position="60"/>
        <end position="150"/>
    </location>
</feature>
<dbReference type="Proteomes" id="UP000179164">
    <property type="component" value="Unassembled WGS sequence"/>
</dbReference>